<dbReference type="Pfam" id="PF18201">
    <property type="entry name" value="PIH1_CS"/>
    <property type="match status" value="1"/>
</dbReference>
<comment type="similarity">
    <text evidence="1">Belongs to the PIH1 family.</text>
</comment>
<reference evidence="5 6" key="1">
    <citation type="journal article" date="2010" name="PLoS Biol.">
        <title>Multi-platform next-generation sequencing of the domestic turkey (Meleagris gallopavo): genome assembly and analysis.</title>
        <authorList>
            <person name="Dalloul R.A."/>
            <person name="Long J.A."/>
            <person name="Zimin A.V."/>
            <person name="Aslam L."/>
            <person name="Beal K."/>
            <person name="Blomberg L.A."/>
            <person name="Bouffard P."/>
            <person name="Burt D.W."/>
            <person name="Crasta O."/>
            <person name="Crooijmans R.P."/>
            <person name="Cooper K."/>
            <person name="Coulombe R.A."/>
            <person name="De S."/>
            <person name="Delany M.E."/>
            <person name="Dodgson J.B."/>
            <person name="Dong J.J."/>
            <person name="Evans C."/>
            <person name="Frederickson K.M."/>
            <person name="Flicek P."/>
            <person name="Florea L."/>
            <person name="Folkerts O."/>
            <person name="Groenen M.A."/>
            <person name="Harkins T.T."/>
            <person name="Herrero J."/>
            <person name="Hoffmann S."/>
            <person name="Megens H.J."/>
            <person name="Jiang A."/>
            <person name="de Jong P."/>
            <person name="Kaiser P."/>
            <person name="Kim H."/>
            <person name="Kim K.W."/>
            <person name="Kim S."/>
            <person name="Langenberger D."/>
            <person name="Lee M.K."/>
            <person name="Lee T."/>
            <person name="Mane S."/>
            <person name="Marcais G."/>
            <person name="Marz M."/>
            <person name="McElroy A.P."/>
            <person name="Modise T."/>
            <person name="Nefedov M."/>
            <person name="Notredame C."/>
            <person name="Paton I.R."/>
            <person name="Payne W.S."/>
            <person name="Pertea G."/>
            <person name="Prickett D."/>
            <person name="Puiu D."/>
            <person name="Qioa D."/>
            <person name="Raineri E."/>
            <person name="Ruffier M."/>
            <person name="Salzberg S.L."/>
            <person name="Schatz M.C."/>
            <person name="Scheuring C."/>
            <person name="Schmidt C.J."/>
            <person name="Schroeder S."/>
            <person name="Searle S.M."/>
            <person name="Smith E.J."/>
            <person name="Smith J."/>
            <person name="Sonstegard T.S."/>
            <person name="Stadler P.F."/>
            <person name="Tafer H."/>
            <person name="Tu Z.J."/>
            <person name="Van Tassell C.P."/>
            <person name="Vilella A.J."/>
            <person name="Williams K.P."/>
            <person name="Yorke J.A."/>
            <person name="Zhang L."/>
            <person name="Zhang H.B."/>
            <person name="Zhang X."/>
            <person name="Zhang Y."/>
            <person name="Reed K.M."/>
        </authorList>
    </citation>
    <scope>NUCLEOTIDE SEQUENCE [LARGE SCALE GENOMIC DNA]</scope>
</reference>
<dbReference type="Pfam" id="PF08190">
    <property type="entry name" value="PIH1"/>
    <property type="match status" value="1"/>
</dbReference>
<dbReference type="GO" id="GO:0000492">
    <property type="term" value="P:box C/D snoRNP assembly"/>
    <property type="evidence" value="ECO:0007669"/>
    <property type="project" value="TreeGrafter"/>
</dbReference>
<reference evidence="5" key="2">
    <citation type="submission" date="2025-08" db="UniProtKB">
        <authorList>
            <consortium name="Ensembl"/>
        </authorList>
    </citation>
    <scope>IDENTIFICATION</scope>
</reference>
<evidence type="ECO:0000259" key="4">
    <source>
        <dbReference type="Pfam" id="PF18201"/>
    </source>
</evidence>
<dbReference type="Proteomes" id="UP000001645">
    <property type="component" value="Chromosome 26"/>
</dbReference>
<dbReference type="GO" id="GO:0097255">
    <property type="term" value="C:R2TP complex"/>
    <property type="evidence" value="ECO:0007669"/>
    <property type="project" value="TreeGrafter"/>
</dbReference>
<dbReference type="AlphaFoldDB" id="G1MZH4"/>
<gene>
    <name evidence="5" type="primary">PIH1D2</name>
</gene>
<evidence type="ECO:0000313" key="5">
    <source>
        <dbReference type="Ensembl" id="ENSMGAP00000004438.3"/>
    </source>
</evidence>
<organism evidence="5 6">
    <name type="scientific">Meleagris gallopavo</name>
    <name type="common">Wild turkey</name>
    <dbReference type="NCBI Taxonomy" id="9103"/>
    <lineage>
        <taxon>Eukaryota</taxon>
        <taxon>Metazoa</taxon>
        <taxon>Chordata</taxon>
        <taxon>Craniata</taxon>
        <taxon>Vertebrata</taxon>
        <taxon>Euteleostomi</taxon>
        <taxon>Archelosauria</taxon>
        <taxon>Archosauria</taxon>
        <taxon>Dinosauria</taxon>
        <taxon>Saurischia</taxon>
        <taxon>Theropoda</taxon>
        <taxon>Coelurosauria</taxon>
        <taxon>Aves</taxon>
        <taxon>Neognathae</taxon>
        <taxon>Galloanserae</taxon>
        <taxon>Galliformes</taxon>
        <taxon>Phasianidae</taxon>
        <taxon>Meleagridinae</taxon>
        <taxon>Meleagris</taxon>
    </lineage>
</organism>
<dbReference type="OrthoDB" id="1746530at2759"/>
<dbReference type="InParanoid" id="G1MZH4"/>
<dbReference type="GO" id="GO:0031267">
    <property type="term" value="F:small GTPase binding"/>
    <property type="evidence" value="ECO:0007669"/>
    <property type="project" value="Ensembl"/>
</dbReference>
<dbReference type="InterPro" id="IPR041442">
    <property type="entry name" value="PIH1D1/2/3_CS-like"/>
</dbReference>
<feature type="domain" description="PIH1D1/2/3 CS-like" evidence="4">
    <location>
        <begin position="172"/>
        <end position="245"/>
    </location>
</feature>
<name>G1MZH4_MELGA</name>
<keyword evidence="6" id="KW-1185">Reference proteome</keyword>
<dbReference type="PANTHER" id="PTHR22997">
    <property type="entry name" value="PIH1 DOMAIN-CONTAINING PROTEIN 1"/>
    <property type="match status" value="1"/>
</dbReference>
<dbReference type="InterPro" id="IPR012981">
    <property type="entry name" value="PIH1_N"/>
</dbReference>
<dbReference type="PANTHER" id="PTHR22997:SF6">
    <property type="entry name" value="PIH1 DOMAIN-CONTAINING PROTEIN 2"/>
    <property type="match status" value="1"/>
</dbReference>
<proteinExistence type="inferred from homology"/>
<dbReference type="InterPro" id="IPR050734">
    <property type="entry name" value="PIH1/Kintoun_subfamily"/>
</dbReference>
<evidence type="ECO:0000256" key="1">
    <source>
        <dbReference type="ARBA" id="ARBA00008511"/>
    </source>
</evidence>
<evidence type="ECO:0000313" key="6">
    <source>
        <dbReference type="Proteomes" id="UP000001645"/>
    </source>
</evidence>
<dbReference type="GO" id="GO:1990904">
    <property type="term" value="C:ribonucleoprotein complex"/>
    <property type="evidence" value="ECO:0007669"/>
    <property type="project" value="TreeGrafter"/>
</dbReference>
<feature type="domain" description="PIH1 N-terminal" evidence="3">
    <location>
        <begin position="9"/>
        <end position="84"/>
    </location>
</feature>
<protein>
    <recommendedName>
        <fullName evidence="2">PIH1 domain-containing protein 2</fullName>
    </recommendedName>
</protein>
<reference evidence="5" key="3">
    <citation type="submission" date="2025-09" db="UniProtKB">
        <authorList>
            <consortium name="Ensembl"/>
        </authorList>
    </citation>
    <scope>IDENTIFICATION</scope>
</reference>
<sequence length="250" mass="28269">KRNRSPAAGTPRCPQEPRRTSYSIIDIAYNPDVLQRREENPEAMEHLIHLTLKFIEELCNLILSHSYKIEPFKLKGSPERMWQRLKEVAAVTNTLKTATLNSSAMKASHEGRRKLMLDQLLHIVEDEDCSNTPVLLKEENVTQSKVQLIEEISSTEVPEELSTPAYEMITVRDANNKPVRIKLKVELPKASSVSECDLRISKDDVIIDVPEKYKLQVDLPELVDEETTTAVFNKGKGVLFITAPVAKPGQ</sequence>
<dbReference type="Bgee" id="ENSMGAG00000004628">
    <property type="expression patterns" value="Expressed in thymus and 18 other cell types or tissues"/>
</dbReference>
<accession>G1MZH4</accession>
<dbReference type="GO" id="GO:0006364">
    <property type="term" value="P:rRNA processing"/>
    <property type="evidence" value="ECO:0007669"/>
    <property type="project" value="TreeGrafter"/>
</dbReference>
<dbReference type="Ensembl" id="ENSMGAT00000005155.3">
    <property type="protein sequence ID" value="ENSMGAP00000004438.3"/>
    <property type="gene ID" value="ENSMGAG00000004628.3"/>
</dbReference>
<dbReference type="GO" id="GO:0005737">
    <property type="term" value="C:cytoplasm"/>
    <property type="evidence" value="ECO:0007669"/>
    <property type="project" value="TreeGrafter"/>
</dbReference>
<evidence type="ECO:0000259" key="3">
    <source>
        <dbReference type="Pfam" id="PF08190"/>
    </source>
</evidence>
<evidence type="ECO:0000256" key="2">
    <source>
        <dbReference type="ARBA" id="ARBA00040541"/>
    </source>
</evidence>
<dbReference type="GO" id="GO:0101031">
    <property type="term" value="C:protein folding chaperone complex"/>
    <property type="evidence" value="ECO:0007669"/>
    <property type="project" value="Ensembl"/>
</dbReference>
<dbReference type="CDD" id="cd00298">
    <property type="entry name" value="ACD_sHsps_p23-like"/>
    <property type="match status" value="1"/>
</dbReference>
<dbReference type="GeneTree" id="ENSGT00510000048581"/>